<gene>
    <name evidence="1" type="ORF">BXY64_1855</name>
</gene>
<accession>A0A419XAZ9</accession>
<sequence>MIKDLLFGKKKYIPTEKLGTFEARFKANSQKVKTWLSTIRIEGYSDEIVIILDGNSSGPFTKQIEHVTPIVENIEQFDNKLRTKIQDNSGLNEKFKKFDLKELRLACINPWDETRNNFELSYEFMSDDTEGLSVIYENEKIIEID</sequence>
<reference evidence="1 2" key="1">
    <citation type="submission" date="2018-09" db="EMBL/GenBank/DDBJ databases">
        <title>Genomic Encyclopedia of Archaeal and Bacterial Type Strains, Phase II (KMG-II): from individual species to whole genera.</title>
        <authorList>
            <person name="Goeker M."/>
        </authorList>
    </citation>
    <scope>NUCLEOTIDE SEQUENCE [LARGE SCALE GENOMIC DNA]</scope>
    <source>
        <strain evidence="1 2">DSM 21950</strain>
    </source>
</reference>
<dbReference type="RefSeq" id="WP_120239566.1">
    <property type="nucleotide sequence ID" value="NZ_RAPQ01000008.1"/>
</dbReference>
<dbReference type="AlphaFoldDB" id="A0A419XAZ9"/>
<dbReference type="EMBL" id="RAPQ01000008">
    <property type="protein sequence ID" value="RKE04826.1"/>
    <property type="molecule type" value="Genomic_DNA"/>
</dbReference>
<evidence type="ECO:0000313" key="1">
    <source>
        <dbReference type="EMBL" id="RKE04826.1"/>
    </source>
</evidence>
<protein>
    <submittedName>
        <fullName evidence="1">Uncharacterized protein</fullName>
    </submittedName>
</protein>
<name>A0A419XAZ9_9BACT</name>
<comment type="caution">
    <text evidence="1">The sequence shown here is derived from an EMBL/GenBank/DDBJ whole genome shotgun (WGS) entry which is preliminary data.</text>
</comment>
<evidence type="ECO:0000313" key="2">
    <source>
        <dbReference type="Proteomes" id="UP000284531"/>
    </source>
</evidence>
<proteinExistence type="predicted"/>
<keyword evidence="2" id="KW-1185">Reference proteome</keyword>
<organism evidence="1 2">
    <name type="scientific">Marinifilum flexuosum</name>
    <dbReference type="NCBI Taxonomy" id="1117708"/>
    <lineage>
        <taxon>Bacteria</taxon>
        <taxon>Pseudomonadati</taxon>
        <taxon>Bacteroidota</taxon>
        <taxon>Bacteroidia</taxon>
        <taxon>Marinilabiliales</taxon>
        <taxon>Marinifilaceae</taxon>
    </lineage>
</organism>
<dbReference type="Proteomes" id="UP000284531">
    <property type="component" value="Unassembled WGS sequence"/>
</dbReference>
<dbReference type="OrthoDB" id="1029393at2"/>